<dbReference type="SMART" id="SM01103">
    <property type="entry name" value="CRS1_YhbY"/>
    <property type="match status" value="1"/>
</dbReference>
<dbReference type="Pfam" id="PF01985">
    <property type="entry name" value="CRS1_YhbY"/>
    <property type="match status" value="1"/>
</dbReference>
<organism evidence="4 5">
    <name type="scientific">Sphaerochaeta halotolerans</name>
    <dbReference type="NCBI Taxonomy" id="2293840"/>
    <lineage>
        <taxon>Bacteria</taxon>
        <taxon>Pseudomonadati</taxon>
        <taxon>Spirochaetota</taxon>
        <taxon>Spirochaetia</taxon>
        <taxon>Spirochaetales</taxon>
        <taxon>Sphaerochaetaceae</taxon>
        <taxon>Sphaerochaeta</taxon>
    </lineage>
</organism>
<dbReference type="RefSeq" id="WP_117330060.1">
    <property type="nucleotide sequence ID" value="NZ_QUWK01000005.1"/>
</dbReference>
<keyword evidence="1 2" id="KW-0694">RNA-binding</keyword>
<feature type="domain" description="CRM" evidence="3">
    <location>
        <begin position="1"/>
        <end position="94"/>
    </location>
</feature>
<dbReference type="InterPro" id="IPR051925">
    <property type="entry name" value="RNA-binding_domain"/>
</dbReference>
<dbReference type="InterPro" id="IPR001890">
    <property type="entry name" value="RNA-binding_CRM"/>
</dbReference>
<gene>
    <name evidence="4" type="ORF">DYP60_06390</name>
</gene>
<dbReference type="PANTHER" id="PTHR40065">
    <property type="entry name" value="RNA-BINDING PROTEIN YHBY"/>
    <property type="match status" value="1"/>
</dbReference>
<dbReference type="InterPro" id="IPR035920">
    <property type="entry name" value="YhbY-like_sf"/>
</dbReference>
<evidence type="ECO:0000313" key="5">
    <source>
        <dbReference type="Proteomes" id="UP000264002"/>
    </source>
</evidence>
<dbReference type="Proteomes" id="UP000264002">
    <property type="component" value="Unassembled WGS sequence"/>
</dbReference>
<dbReference type="Gene3D" id="3.30.110.60">
    <property type="entry name" value="YhbY-like"/>
    <property type="match status" value="1"/>
</dbReference>
<dbReference type="AlphaFoldDB" id="A0A372MJA0"/>
<sequence length="101" mass="11309">MNSSVRNFLRSQAHSLKPIVMVGKDGADDRVVSALNEALSSHELVKVKFQAHKDEMRALCELLAQKTDSDLISNIGFIATFYRDSEGHLMHIPKELSRKGE</sequence>
<proteinExistence type="predicted"/>
<evidence type="ECO:0000313" key="4">
    <source>
        <dbReference type="EMBL" id="RFU95250.1"/>
    </source>
</evidence>
<dbReference type="OrthoDB" id="9797519at2"/>
<dbReference type="GO" id="GO:0003723">
    <property type="term" value="F:RNA binding"/>
    <property type="evidence" value="ECO:0007669"/>
    <property type="project" value="UniProtKB-UniRule"/>
</dbReference>
<protein>
    <submittedName>
        <fullName evidence="4">YhbY family RNA-binding protein</fullName>
    </submittedName>
</protein>
<dbReference type="PANTHER" id="PTHR40065:SF3">
    <property type="entry name" value="RNA-BINDING PROTEIN YHBY"/>
    <property type="match status" value="1"/>
</dbReference>
<dbReference type="EMBL" id="QUWK01000005">
    <property type="protein sequence ID" value="RFU95250.1"/>
    <property type="molecule type" value="Genomic_DNA"/>
</dbReference>
<reference evidence="4 5" key="2">
    <citation type="submission" date="2018-09" db="EMBL/GenBank/DDBJ databases">
        <title>Genome of Sphaerochaeta halotolerans strain 4-11.</title>
        <authorList>
            <person name="Nazina T.N."/>
            <person name="Sokolova D.S."/>
        </authorList>
    </citation>
    <scope>NUCLEOTIDE SEQUENCE [LARGE SCALE GENOMIC DNA]</scope>
    <source>
        <strain evidence="4 5">4-11</strain>
    </source>
</reference>
<evidence type="ECO:0000256" key="1">
    <source>
        <dbReference type="ARBA" id="ARBA00022884"/>
    </source>
</evidence>
<accession>A0A372MJA0</accession>
<comment type="caution">
    <text evidence="4">The sequence shown here is derived from an EMBL/GenBank/DDBJ whole genome shotgun (WGS) entry which is preliminary data.</text>
</comment>
<reference evidence="5" key="1">
    <citation type="submission" date="2018-08" db="EMBL/GenBank/DDBJ databases">
        <authorList>
            <person name="Grouzdev D.S."/>
            <person name="Krutkina M.S."/>
        </authorList>
    </citation>
    <scope>NUCLEOTIDE SEQUENCE [LARGE SCALE GENOMIC DNA]</scope>
    <source>
        <strain evidence="5">4-11</strain>
    </source>
</reference>
<evidence type="ECO:0000256" key="2">
    <source>
        <dbReference type="PROSITE-ProRule" id="PRU00626"/>
    </source>
</evidence>
<dbReference type="PROSITE" id="PS51295">
    <property type="entry name" value="CRM"/>
    <property type="match status" value="1"/>
</dbReference>
<evidence type="ECO:0000259" key="3">
    <source>
        <dbReference type="PROSITE" id="PS51295"/>
    </source>
</evidence>
<dbReference type="SUPFAM" id="SSF75471">
    <property type="entry name" value="YhbY-like"/>
    <property type="match status" value="1"/>
</dbReference>
<keyword evidence="5" id="KW-1185">Reference proteome</keyword>
<name>A0A372MJA0_9SPIR</name>